<proteinExistence type="predicted"/>
<sequence>MENIHWMDRGGHFYFGSISSKARRPMLHQNKGPGSLYIVNGGPDTIRYMDQRPLFDHIHQTNVLCKETYLAPIAAPSQTLVICALLNSIETSL</sequence>
<name>A0A8S5PCX0_9CAUD</name>
<evidence type="ECO:0000313" key="1">
    <source>
        <dbReference type="EMBL" id="DAE04291.1"/>
    </source>
</evidence>
<protein>
    <submittedName>
        <fullName evidence="1">Uncharacterized protein</fullName>
    </submittedName>
</protein>
<organism evidence="1">
    <name type="scientific">Myoviridae sp. ctFPV8</name>
    <dbReference type="NCBI Taxonomy" id="2825068"/>
    <lineage>
        <taxon>Viruses</taxon>
        <taxon>Duplodnaviria</taxon>
        <taxon>Heunggongvirae</taxon>
        <taxon>Uroviricota</taxon>
        <taxon>Caudoviricetes</taxon>
    </lineage>
</organism>
<accession>A0A8S5PCX0</accession>
<reference evidence="1" key="1">
    <citation type="journal article" date="2021" name="Proc. Natl. Acad. Sci. U.S.A.">
        <title>A Catalog of Tens of Thousands of Viruses from Human Metagenomes Reveals Hidden Associations with Chronic Diseases.</title>
        <authorList>
            <person name="Tisza M.J."/>
            <person name="Buck C.B."/>
        </authorList>
    </citation>
    <scope>NUCLEOTIDE SEQUENCE</scope>
    <source>
        <strain evidence="1">CtFPV8</strain>
    </source>
</reference>
<dbReference type="EMBL" id="BK015385">
    <property type="protein sequence ID" value="DAE04291.1"/>
    <property type="molecule type" value="Genomic_DNA"/>
</dbReference>